<evidence type="ECO:0000256" key="1">
    <source>
        <dbReference type="ARBA" id="ARBA00004201"/>
    </source>
</evidence>
<evidence type="ECO:0000256" key="3">
    <source>
        <dbReference type="SAM" id="MobiDB-lite"/>
    </source>
</evidence>
<dbReference type="PANTHER" id="PTHR21551">
    <property type="entry name" value="TOPOISOMERASE II-ASSOCIATED PROTEIN PAT1"/>
    <property type="match status" value="1"/>
</dbReference>
<dbReference type="PANTHER" id="PTHR21551:SF0">
    <property type="entry name" value="PROTEIN ASSOCIATED WITH TOPO II RELATED-1, ISOFORM A"/>
    <property type="match status" value="1"/>
</dbReference>
<accession>A0A7J7KQ61</accession>
<evidence type="ECO:0000313" key="4">
    <source>
        <dbReference type="EMBL" id="KAF6040324.1"/>
    </source>
</evidence>
<protein>
    <submittedName>
        <fullName evidence="4">Uncharacterized protein</fullName>
    </submittedName>
</protein>
<dbReference type="GO" id="GO:0033962">
    <property type="term" value="P:P-body assembly"/>
    <property type="evidence" value="ECO:0007669"/>
    <property type="project" value="TreeGrafter"/>
</dbReference>
<evidence type="ECO:0000313" key="5">
    <source>
        <dbReference type="Proteomes" id="UP000593567"/>
    </source>
</evidence>
<keyword evidence="5" id="KW-1185">Reference proteome</keyword>
<dbReference type="InterPro" id="IPR039900">
    <property type="entry name" value="Pat1-like"/>
</dbReference>
<feature type="compositionally biased region" description="Basic and acidic residues" evidence="3">
    <location>
        <begin position="47"/>
        <end position="67"/>
    </location>
</feature>
<feature type="compositionally biased region" description="Basic and acidic residues" evidence="3">
    <location>
        <begin position="156"/>
        <end position="166"/>
    </location>
</feature>
<name>A0A7J7KQ61_BUGNE</name>
<dbReference type="GO" id="GO:0000932">
    <property type="term" value="C:P-body"/>
    <property type="evidence" value="ECO:0007669"/>
    <property type="project" value="UniProtKB-SubCell"/>
</dbReference>
<dbReference type="EMBL" id="VXIV02000160">
    <property type="protein sequence ID" value="KAF6040324.1"/>
    <property type="molecule type" value="Genomic_DNA"/>
</dbReference>
<dbReference type="OrthoDB" id="8251691at2759"/>
<evidence type="ECO:0000256" key="2">
    <source>
        <dbReference type="ARBA" id="ARBA00022490"/>
    </source>
</evidence>
<organism evidence="4 5">
    <name type="scientific">Bugula neritina</name>
    <name type="common">Brown bryozoan</name>
    <name type="synonym">Sertularia neritina</name>
    <dbReference type="NCBI Taxonomy" id="10212"/>
    <lineage>
        <taxon>Eukaryota</taxon>
        <taxon>Metazoa</taxon>
        <taxon>Spiralia</taxon>
        <taxon>Lophotrochozoa</taxon>
        <taxon>Bryozoa</taxon>
        <taxon>Gymnolaemata</taxon>
        <taxon>Cheilostomatida</taxon>
        <taxon>Flustrina</taxon>
        <taxon>Buguloidea</taxon>
        <taxon>Bugulidae</taxon>
        <taxon>Bugula</taxon>
    </lineage>
</organism>
<gene>
    <name evidence="4" type="ORF">EB796_001366</name>
</gene>
<sequence>MDSTSPGNENNMAAGELSDEEYDLLNSETFGDDQEAFDWDAFAEGYTKPEEISPDSKLDVKEDSKDDVPDDPAIISMHSTQAPGLGLLDNLDSIYGNQSPLAYPSNIDSLLDPAHDIWGSPLTAGSFVTATDRPDIVRDANLSKSFETPTLITPTKKKDASQETKESAAPMPVNAMTVEELERQYSSEQSSQTPPTSSVSIPSHINSPGLLSQSASSHNPMYRPPVGTQAQLNGGPVYPPSHMPFRMEHRLPRAAVYRHPPQRGMQDPQMYRMMRGAAPQPYPMRYGNMPPNFRPRNMQHSAMAPPVLRYGNNVPPQRARMMGPQGMNIMNQHQMQQLQQQMYNLHMQQQMHGAAYPRDEYAGLLTKQEKDWLIKIQMLQLHTDDPYTDDYYYTWLVDYI</sequence>
<keyword evidence="2" id="KW-0963">Cytoplasm</keyword>
<dbReference type="GO" id="GO:0003723">
    <property type="term" value="F:RNA binding"/>
    <property type="evidence" value="ECO:0007669"/>
    <property type="project" value="TreeGrafter"/>
</dbReference>
<dbReference type="Proteomes" id="UP000593567">
    <property type="component" value="Unassembled WGS sequence"/>
</dbReference>
<feature type="compositionally biased region" description="Polar residues" evidence="3">
    <location>
        <begin position="1"/>
        <end position="11"/>
    </location>
</feature>
<comment type="caution">
    <text evidence="4">The sequence shown here is derived from an EMBL/GenBank/DDBJ whole genome shotgun (WGS) entry which is preliminary data.</text>
</comment>
<dbReference type="AlphaFoldDB" id="A0A7J7KQ61"/>
<reference evidence="4" key="1">
    <citation type="submission" date="2020-06" db="EMBL/GenBank/DDBJ databases">
        <title>Draft genome of Bugula neritina, a colonial animal packing powerful symbionts and potential medicines.</title>
        <authorList>
            <person name="Rayko M."/>
        </authorList>
    </citation>
    <scope>NUCLEOTIDE SEQUENCE [LARGE SCALE GENOMIC DNA]</scope>
    <source>
        <strain evidence="4">Kwan_BN1</strain>
    </source>
</reference>
<proteinExistence type="predicted"/>
<feature type="compositionally biased region" description="Polar residues" evidence="3">
    <location>
        <begin position="204"/>
        <end position="219"/>
    </location>
</feature>
<feature type="region of interest" description="Disordered" evidence="3">
    <location>
        <begin position="148"/>
        <end position="237"/>
    </location>
</feature>
<feature type="region of interest" description="Disordered" evidence="3">
    <location>
        <begin position="1"/>
        <end position="73"/>
    </location>
</feature>
<dbReference type="GO" id="GO:0000290">
    <property type="term" value="P:deadenylation-dependent decapping of nuclear-transcribed mRNA"/>
    <property type="evidence" value="ECO:0007669"/>
    <property type="project" value="InterPro"/>
</dbReference>
<comment type="subcellular location">
    <subcellularLocation>
        <location evidence="1">Cytoplasm</location>
        <location evidence="1">P-body</location>
    </subcellularLocation>
</comment>
<feature type="compositionally biased region" description="Low complexity" evidence="3">
    <location>
        <begin position="186"/>
        <end position="203"/>
    </location>
</feature>